<evidence type="ECO:0000256" key="1">
    <source>
        <dbReference type="SAM" id="MobiDB-lite"/>
    </source>
</evidence>
<dbReference type="OrthoDB" id="5986190at2759"/>
<feature type="compositionally biased region" description="Polar residues" evidence="1">
    <location>
        <begin position="23"/>
        <end position="38"/>
    </location>
</feature>
<evidence type="ECO:0000259" key="2">
    <source>
        <dbReference type="Pfam" id="PF01048"/>
    </source>
</evidence>
<dbReference type="InterPro" id="IPR035994">
    <property type="entry name" value="Nucleoside_phosphorylase_sf"/>
</dbReference>
<dbReference type="SMART" id="SM00028">
    <property type="entry name" value="TPR"/>
    <property type="match status" value="5"/>
</dbReference>
<protein>
    <recommendedName>
        <fullName evidence="2">Nucleoside phosphorylase domain-containing protein</fullName>
    </recommendedName>
</protein>
<dbReference type="Gene3D" id="3.40.50.300">
    <property type="entry name" value="P-loop containing nucleotide triphosphate hydrolases"/>
    <property type="match status" value="1"/>
</dbReference>
<dbReference type="InterPro" id="IPR000845">
    <property type="entry name" value="Nucleoside_phosphorylase_d"/>
</dbReference>
<dbReference type="Proteomes" id="UP000664169">
    <property type="component" value="Unassembled WGS sequence"/>
</dbReference>
<dbReference type="SUPFAM" id="SSF52540">
    <property type="entry name" value="P-loop containing nucleoside triphosphate hydrolases"/>
    <property type="match status" value="1"/>
</dbReference>
<dbReference type="GO" id="GO:0009116">
    <property type="term" value="P:nucleoside metabolic process"/>
    <property type="evidence" value="ECO:0007669"/>
    <property type="project" value="InterPro"/>
</dbReference>
<dbReference type="PANTHER" id="PTHR46082:SF6">
    <property type="entry name" value="AAA+ ATPASE DOMAIN-CONTAINING PROTEIN-RELATED"/>
    <property type="match status" value="1"/>
</dbReference>
<reference evidence="3" key="1">
    <citation type="submission" date="2021-03" db="EMBL/GenBank/DDBJ databases">
        <authorList>
            <person name="Tagirdzhanova G."/>
        </authorList>
    </citation>
    <scope>NUCLEOTIDE SEQUENCE</scope>
</reference>
<evidence type="ECO:0000313" key="3">
    <source>
        <dbReference type="EMBL" id="CAF9915673.1"/>
    </source>
</evidence>
<evidence type="ECO:0000313" key="4">
    <source>
        <dbReference type="Proteomes" id="UP000664169"/>
    </source>
</evidence>
<proteinExistence type="predicted"/>
<dbReference type="Gene3D" id="1.25.40.10">
    <property type="entry name" value="Tetratricopeptide repeat domain"/>
    <property type="match status" value="2"/>
</dbReference>
<dbReference type="GO" id="GO:0003824">
    <property type="term" value="F:catalytic activity"/>
    <property type="evidence" value="ECO:0007669"/>
    <property type="project" value="InterPro"/>
</dbReference>
<feature type="compositionally biased region" description="Basic residues" evidence="1">
    <location>
        <begin position="1"/>
        <end position="12"/>
    </location>
</feature>
<dbReference type="InterPro" id="IPR019734">
    <property type="entry name" value="TPR_rpt"/>
</dbReference>
<dbReference type="InterPro" id="IPR027417">
    <property type="entry name" value="P-loop_NTPase"/>
</dbReference>
<dbReference type="SUPFAM" id="SSF53167">
    <property type="entry name" value="Purine and uridine phosphorylases"/>
    <property type="match status" value="1"/>
</dbReference>
<dbReference type="Gene3D" id="3.40.50.1580">
    <property type="entry name" value="Nucleoside phosphorylase domain"/>
    <property type="match status" value="1"/>
</dbReference>
<organism evidence="3 4">
    <name type="scientific">Gomphillus americanus</name>
    <dbReference type="NCBI Taxonomy" id="1940652"/>
    <lineage>
        <taxon>Eukaryota</taxon>
        <taxon>Fungi</taxon>
        <taxon>Dikarya</taxon>
        <taxon>Ascomycota</taxon>
        <taxon>Pezizomycotina</taxon>
        <taxon>Lecanoromycetes</taxon>
        <taxon>OSLEUM clade</taxon>
        <taxon>Ostropomycetidae</taxon>
        <taxon>Ostropales</taxon>
        <taxon>Graphidaceae</taxon>
        <taxon>Gomphilloideae</taxon>
        <taxon>Gomphillus</taxon>
    </lineage>
</organism>
<sequence length="1178" mass="133332">MLARPRRSRKRSNAGTVRDATDSDTSSTVGEKSSEYESNNYHRKLAAEGFYMLAMESNTPPGPRDDESWIAKYKTLRKEISAGYMKRHEQARGHMIMVRGLGAHSSDQAILIWATEYTAAKLILDETHNAPLHLLYHDTNNYTLGRIGKHNVVIAVLPDGEYGLTSAAVVGRDMKHSFPNVKIGLMVGIGGGAPTTTDIRLGDIVISSPKDGTSGVMQYDFGKTIQSRELQLTGYLDQPPSVLRTAVAGLKSRFQMKQGLSEQIEKMLSGHDLKGFTRPVRDILFRSDVVHGRGSCQNCDPEGLVDRPTRSNNEPVIHYGLIASANTLMKDAELRDKLSEKHGILCFEMEAAGLMNHFPCLIIRGICDYSDSHKNAEWQGHAALAAASYAKELLNMIEPSQLYGQIREVQPPKNFSLPFALPGAPIVNVFSGRVDELINIEGALPEGQMRQIVVISGLGGMGKTQLSIEFAKRSSKRYSSILWFDGRDELTLQNSFLTAFERLSIAYPSRFRAASEPDAAGAVFMVTKWLDLPENNHWLMIFDNVDEPDIPGTVEGLYDVRRYFPSTLHGHIVVTSRSELLRIGKQIRLHKIKDKEDCIQILQNTSLRANIRNEKGLQDLLERLDGLPLALAGAGSYLCQTPDSIEDYLNQYNESWMELQQYTPSLPEQEGRTLCVTWQITANRIKQKDPLVWQILELWTFFDNSGVWYDLLQSGEESAPQCFQTLTSTKLVFTRYMRMLCDYGLVDIERNPAGYGIHNCFHDWLRATLPMDTKQTLSDLALSCLARSAPFKETGRSWSRRVKLLAHIDAYSVHFTFQAKRLAQHQNLCDIAAFYVSIRRLEDAESLYLMIIHNRENLIGPLDIELFDLKYRLGCVYWHWGKIIQAESITKTVLEDQMQVLGNENDETLRTLNLLATIYCAQEKWTEAESMYSRVYEGKLKTSGPQHHDTLEALNNLGSIYEDQQRLNEAKAMYLRSLEGQENLPCIEHSGMLRALRNLTCVCKKLENLADAEKWYLRMLRRQRHLPESKKTVVLQGAIANDLGMLYTDVFRFDEAEKILADTLKICEANLDLDDNVILCIIDSLGCLYLQRDDLAMAEALFLRSLEGSKRTIGPHHPGTLETMQNLGDVYLGQKRFDEAETTFRQAYDGLKKWFGDEDPRSRSAFQRLADVQIHRVP</sequence>
<dbReference type="EMBL" id="CAJPDQ010000010">
    <property type="protein sequence ID" value="CAF9915673.1"/>
    <property type="molecule type" value="Genomic_DNA"/>
</dbReference>
<feature type="domain" description="Nucleoside phosphorylase" evidence="2">
    <location>
        <begin position="125"/>
        <end position="394"/>
    </location>
</feature>
<gene>
    <name evidence="3" type="ORF">GOMPHAMPRED_000823</name>
</gene>
<dbReference type="Pfam" id="PF13424">
    <property type="entry name" value="TPR_12"/>
    <property type="match status" value="2"/>
</dbReference>
<dbReference type="GO" id="GO:0043531">
    <property type="term" value="F:ADP binding"/>
    <property type="evidence" value="ECO:0007669"/>
    <property type="project" value="InterPro"/>
</dbReference>
<dbReference type="Pfam" id="PF01048">
    <property type="entry name" value="PNP_UDP_1"/>
    <property type="match status" value="1"/>
</dbReference>
<feature type="region of interest" description="Disordered" evidence="1">
    <location>
        <begin position="1"/>
        <end position="38"/>
    </location>
</feature>
<comment type="caution">
    <text evidence="3">The sequence shown here is derived from an EMBL/GenBank/DDBJ whole genome shotgun (WGS) entry which is preliminary data.</text>
</comment>
<dbReference type="PANTHER" id="PTHR46082">
    <property type="entry name" value="ATP/GTP-BINDING PROTEIN-RELATED"/>
    <property type="match status" value="1"/>
</dbReference>
<name>A0A8H3F4T0_9LECA</name>
<dbReference type="InterPro" id="IPR011990">
    <property type="entry name" value="TPR-like_helical_dom_sf"/>
</dbReference>
<dbReference type="Pfam" id="PF13374">
    <property type="entry name" value="TPR_10"/>
    <property type="match status" value="1"/>
</dbReference>
<dbReference type="InterPro" id="IPR053137">
    <property type="entry name" value="NLR-like"/>
</dbReference>
<keyword evidence="4" id="KW-1185">Reference proteome</keyword>
<dbReference type="SUPFAM" id="SSF48452">
    <property type="entry name" value="TPR-like"/>
    <property type="match status" value="2"/>
</dbReference>
<accession>A0A8H3F4T0</accession>
<dbReference type="AlphaFoldDB" id="A0A8H3F4T0"/>